<dbReference type="EMBL" id="LS997607">
    <property type="protein sequence ID" value="SYZ63174.1"/>
    <property type="molecule type" value="Genomic_DNA"/>
</dbReference>
<dbReference type="Gene3D" id="1.10.510.10">
    <property type="entry name" value="Transferase(Phosphotransferase) domain 1"/>
    <property type="match status" value="1"/>
</dbReference>
<gene>
    <name evidence="1" type="ORF">LBRM2904_08.0850</name>
</gene>
<dbReference type="AlphaFoldDB" id="A0A3P3YZ12"/>
<organism evidence="1 2">
    <name type="scientific">Leishmania braziliensis MHOM/BR/75/M2904</name>
    <dbReference type="NCBI Taxonomy" id="420245"/>
    <lineage>
        <taxon>Eukaryota</taxon>
        <taxon>Discoba</taxon>
        <taxon>Euglenozoa</taxon>
        <taxon>Kinetoplastea</taxon>
        <taxon>Metakinetoplastina</taxon>
        <taxon>Trypanosomatida</taxon>
        <taxon>Trypanosomatidae</taxon>
        <taxon>Leishmaniinae</taxon>
        <taxon>Leishmania</taxon>
        <taxon>Leishmania braziliensis species complex</taxon>
    </lineage>
</organism>
<dbReference type="Proteomes" id="UP000319462">
    <property type="component" value="Chromosome 8"/>
</dbReference>
<accession>A0A3P3YZ12</accession>
<dbReference type="SUPFAM" id="SSF56112">
    <property type="entry name" value="Protein kinase-like (PK-like)"/>
    <property type="match status" value="1"/>
</dbReference>
<evidence type="ECO:0000313" key="2">
    <source>
        <dbReference type="Proteomes" id="UP000319462"/>
    </source>
</evidence>
<sequence>MLSALLHLPRRGLAHDGLSLDKVMVDSDGHCRLTRKSAKHAREREIFKSLCYLSLVMAVGALPTPQCDMFCYRLLAIEAVTQKPC</sequence>
<protein>
    <submittedName>
        <fullName evidence="1">Hypothetical_protein</fullName>
    </submittedName>
</protein>
<evidence type="ECO:0000313" key="1">
    <source>
        <dbReference type="EMBL" id="SYZ63174.1"/>
    </source>
</evidence>
<reference evidence="1 2" key="1">
    <citation type="submission" date="2018-09" db="EMBL/GenBank/DDBJ databases">
        <authorList>
            <person name="Peiro R."/>
            <person name="Begona"/>
            <person name="Cbmso G."/>
            <person name="Lopez M."/>
            <person name="Gonzalez S."/>
        </authorList>
    </citation>
    <scope>NUCLEOTIDE SEQUENCE [LARGE SCALE GENOMIC DNA]</scope>
</reference>
<dbReference type="InterPro" id="IPR011009">
    <property type="entry name" value="Kinase-like_dom_sf"/>
</dbReference>
<proteinExistence type="predicted"/>
<name>A0A3P3YZ12_LEIBR</name>